<dbReference type="EMBL" id="SMLW01000662">
    <property type="protein sequence ID" value="MTI28397.1"/>
    <property type="molecule type" value="Genomic_DNA"/>
</dbReference>
<proteinExistence type="predicted"/>
<evidence type="ECO:0000256" key="3">
    <source>
        <dbReference type="ARBA" id="ARBA00023004"/>
    </source>
</evidence>
<keyword evidence="2 4" id="KW-0479">Metal-binding</keyword>
<dbReference type="Proteomes" id="UP000798808">
    <property type="component" value="Unassembled WGS sequence"/>
</dbReference>
<evidence type="ECO:0000313" key="8">
    <source>
        <dbReference type="Proteomes" id="UP000798808"/>
    </source>
</evidence>
<dbReference type="PROSITE" id="PS51007">
    <property type="entry name" value="CYTC"/>
    <property type="match status" value="1"/>
</dbReference>
<feature type="domain" description="Cytochrome c" evidence="6">
    <location>
        <begin position="27"/>
        <end position="119"/>
    </location>
</feature>
<keyword evidence="1 4" id="KW-0349">Heme</keyword>
<gene>
    <name evidence="7" type="ORF">E1163_25805</name>
</gene>
<dbReference type="Gene3D" id="1.10.760.10">
    <property type="entry name" value="Cytochrome c-like domain"/>
    <property type="match status" value="1"/>
</dbReference>
<dbReference type="InterPro" id="IPR036909">
    <property type="entry name" value="Cyt_c-like_dom_sf"/>
</dbReference>
<accession>A0ABW9RW31</accession>
<sequence length="180" mass="20190">MGPLSKYSVSSVKIILLSLFFLTVTKAFSQNGELLFTQNCTACHTIGGGPLVGPDLKGVSEKYEESWLLKFIQSSQTMVKAGDEQAVATFQQYNMVPMPDFPFKVDEVRAILDYIESKSTVTATVEPEQPEPTAKENNASVLHPDKKSLDYYHPYKRLMFWSFTLAIVTALVLIYFTTRS</sequence>
<evidence type="ECO:0000313" key="7">
    <source>
        <dbReference type="EMBL" id="MTI28397.1"/>
    </source>
</evidence>
<evidence type="ECO:0000256" key="5">
    <source>
        <dbReference type="SAM" id="Phobius"/>
    </source>
</evidence>
<dbReference type="Pfam" id="PF00034">
    <property type="entry name" value="Cytochrom_C"/>
    <property type="match status" value="1"/>
</dbReference>
<keyword evidence="5" id="KW-1133">Transmembrane helix</keyword>
<keyword evidence="8" id="KW-1185">Reference proteome</keyword>
<feature type="transmembrane region" description="Helical" evidence="5">
    <location>
        <begin position="158"/>
        <end position="176"/>
    </location>
</feature>
<keyword evidence="5" id="KW-0472">Membrane</keyword>
<evidence type="ECO:0000256" key="2">
    <source>
        <dbReference type="ARBA" id="ARBA00022723"/>
    </source>
</evidence>
<evidence type="ECO:0000256" key="1">
    <source>
        <dbReference type="ARBA" id="ARBA00022617"/>
    </source>
</evidence>
<dbReference type="RefSeq" id="WP_155175871.1">
    <property type="nucleotide sequence ID" value="NZ_BAAAFL010000017.1"/>
</dbReference>
<keyword evidence="5" id="KW-0812">Transmembrane</keyword>
<name>A0ABW9RW31_9BACT</name>
<dbReference type="SUPFAM" id="SSF46626">
    <property type="entry name" value="Cytochrome c"/>
    <property type="match status" value="1"/>
</dbReference>
<keyword evidence="3 4" id="KW-0408">Iron</keyword>
<comment type="caution">
    <text evidence="7">The sequence shown here is derived from an EMBL/GenBank/DDBJ whole genome shotgun (WGS) entry which is preliminary data.</text>
</comment>
<evidence type="ECO:0000259" key="6">
    <source>
        <dbReference type="PROSITE" id="PS51007"/>
    </source>
</evidence>
<reference evidence="7 8" key="1">
    <citation type="submission" date="2019-02" db="EMBL/GenBank/DDBJ databases">
        <authorList>
            <person name="Goldberg S.R."/>
            <person name="Haltli B.A."/>
            <person name="Correa H."/>
            <person name="Russell K.G."/>
        </authorList>
    </citation>
    <scope>NUCLEOTIDE SEQUENCE [LARGE SCALE GENOMIC DNA]</scope>
    <source>
        <strain evidence="7 8">JCM 16186</strain>
    </source>
</reference>
<protein>
    <submittedName>
        <fullName evidence="7">Cytochrome c</fullName>
    </submittedName>
</protein>
<dbReference type="InterPro" id="IPR009056">
    <property type="entry name" value="Cyt_c-like_dom"/>
</dbReference>
<evidence type="ECO:0000256" key="4">
    <source>
        <dbReference type="PROSITE-ProRule" id="PRU00433"/>
    </source>
</evidence>
<organism evidence="7 8">
    <name type="scientific">Fulvivirga kasyanovii</name>
    <dbReference type="NCBI Taxonomy" id="396812"/>
    <lineage>
        <taxon>Bacteria</taxon>
        <taxon>Pseudomonadati</taxon>
        <taxon>Bacteroidota</taxon>
        <taxon>Cytophagia</taxon>
        <taxon>Cytophagales</taxon>
        <taxon>Fulvivirgaceae</taxon>
        <taxon>Fulvivirga</taxon>
    </lineage>
</organism>